<dbReference type="AlphaFoldDB" id="A0A0W8DET9"/>
<evidence type="ECO:0000259" key="1">
    <source>
        <dbReference type="Pfam" id="PF20600"/>
    </source>
</evidence>
<organism evidence="3 5">
    <name type="scientific">Phytophthora nicotianae</name>
    <name type="common">Potato buckeye rot agent</name>
    <name type="synonym">Phytophthora parasitica</name>
    <dbReference type="NCBI Taxonomy" id="4792"/>
    <lineage>
        <taxon>Eukaryota</taxon>
        <taxon>Sar</taxon>
        <taxon>Stramenopiles</taxon>
        <taxon>Oomycota</taxon>
        <taxon>Peronosporomycetes</taxon>
        <taxon>Peronosporales</taxon>
        <taxon>Peronosporaceae</taxon>
        <taxon>Phytophthora</taxon>
    </lineage>
</organism>
<evidence type="ECO:0000313" key="6">
    <source>
        <dbReference type="Proteomes" id="UP000054636"/>
    </source>
</evidence>
<accession>A0A0W8DET9</accession>
<dbReference type="OrthoDB" id="96820at2759"/>
<evidence type="ECO:0000313" key="3">
    <source>
        <dbReference type="EMBL" id="KUF94877.1"/>
    </source>
</evidence>
<dbReference type="Proteomes" id="UP000052943">
    <property type="component" value="Unassembled WGS sequence"/>
</dbReference>
<sequence>MSSQLCFGKHKGSTIGEVFLKDPGYCRWLRSQEMLTGAPDSDIAKFLSSKFGNEPDDGSYLLNFGKYKGRSVKQVFTLDKEYLHWLRSCKFSTEKAPKLCAAIDELLLQH</sequence>
<evidence type="ECO:0000313" key="2">
    <source>
        <dbReference type="EMBL" id="KUF91425.1"/>
    </source>
</evidence>
<reference evidence="5 6" key="1">
    <citation type="submission" date="2015-11" db="EMBL/GenBank/DDBJ databases">
        <title>Genomes and virulence difference between two physiological races of Phytophthora nicotianae.</title>
        <authorList>
            <person name="Liu H."/>
            <person name="Ma X."/>
            <person name="Yu H."/>
            <person name="Fang D."/>
            <person name="Li Y."/>
            <person name="Wang X."/>
            <person name="Wang W."/>
            <person name="Dong Y."/>
            <person name="Xiao B."/>
        </authorList>
    </citation>
    <scope>NUCLEOTIDE SEQUENCE [LARGE SCALE GENOMIC DNA]</scope>
    <source>
        <strain evidence="3">Race 0</strain>
        <strain evidence="5">race 0</strain>
        <strain evidence="6">race 1</strain>
        <strain evidence="2">Race 1</strain>
    </source>
</reference>
<evidence type="ECO:0000313" key="4">
    <source>
        <dbReference type="EMBL" id="KUF94972.1"/>
    </source>
</evidence>
<feature type="domain" description="Exodeoxyribonuclease X-like C-terminal" evidence="1">
    <location>
        <begin position="7"/>
        <end position="29"/>
    </location>
</feature>
<dbReference type="EMBL" id="LNFO01001126">
    <property type="protein sequence ID" value="KUF94877.1"/>
    <property type="molecule type" value="Genomic_DNA"/>
</dbReference>
<dbReference type="InterPro" id="IPR046768">
    <property type="entry name" value="ExoX-like_C"/>
</dbReference>
<proteinExistence type="predicted"/>
<feature type="domain" description="Exodeoxyribonuclease X-like C-terminal" evidence="1">
    <location>
        <begin position="62"/>
        <end position="86"/>
    </location>
</feature>
<comment type="caution">
    <text evidence="3">The sequence shown here is derived from an EMBL/GenBank/DDBJ whole genome shotgun (WGS) entry which is preliminary data.</text>
</comment>
<evidence type="ECO:0000313" key="5">
    <source>
        <dbReference type="Proteomes" id="UP000052943"/>
    </source>
</evidence>
<protein>
    <recommendedName>
        <fullName evidence="1">Exodeoxyribonuclease X-like C-terminal domain-containing protein</fullName>
    </recommendedName>
</protein>
<dbReference type="EMBL" id="LNFO01001118">
    <property type="protein sequence ID" value="KUF94972.1"/>
    <property type="molecule type" value="Genomic_DNA"/>
</dbReference>
<dbReference type="EMBL" id="LNFP01000582">
    <property type="protein sequence ID" value="KUF91425.1"/>
    <property type="molecule type" value="Genomic_DNA"/>
</dbReference>
<name>A0A0W8DET9_PHYNI</name>
<dbReference type="Proteomes" id="UP000054636">
    <property type="component" value="Unassembled WGS sequence"/>
</dbReference>
<dbReference type="Pfam" id="PF20600">
    <property type="entry name" value="ExoX-like_C"/>
    <property type="match status" value="2"/>
</dbReference>
<gene>
    <name evidence="3" type="ORF">AM587_10000064</name>
    <name evidence="4" type="ORF">AM587_10000534</name>
    <name evidence="2" type="ORF">AM588_10003106</name>
</gene>